<dbReference type="AlphaFoldDB" id="A0A9Q3BDY2"/>
<accession>A0A9Q3BDY2</accession>
<feature type="region of interest" description="Disordered" evidence="1">
    <location>
        <begin position="269"/>
        <end position="333"/>
    </location>
</feature>
<reference evidence="2" key="1">
    <citation type="submission" date="2021-03" db="EMBL/GenBank/DDBJ databases">
        <title>Draft genome sequence of rust myrtle Austropuccinia psidii MF-1, a brazilian biotype.</title>
        <authorList>
            <person name="Quecine M.C."/>
            <person name="Pachon D.M.R."/>
            <person name="Bonatelli M.L."/>
            <person name="Correr F.H."/>
            <person name="Franceschini L.M."/>
            <person name="Leite T.F."/>
            <person name="Margarido G.R.A."/>
            <person name="Almeida C.A."/>
            <person name="Ferrarezi J.A."/>
            <person name="Labate C.A."/>
        </authorList>
    </citation>
    <scope>NUCLEOTIDE SEQUENCE</scope>
    <source>
        <strain evidence="2">MF-1</strain>
    </source>
</reference>
<dbReference type="Proteomes" id="UP000765509">
    <property type="component" value="Unassembled WGS sequence"/>
</dbReference>
<feature type="region of interest" description="Disordered" evidence="1">
    <location>
        <begin position="12"/>
        <end position="54"/>
    </location>
</feature>
<evidence type="ECO:0000313" key="3">
    <source>
        <dbReference type="Proteomes" id="UP000765509"/>
    </source>
</evidence>
<keyword evidence="3" id="KW-1185">Reference proteome</keyword>
<feature type="compositionally biased region" description="Polar residues" evidence="1">
    <location>
        <begin position="279"/>
        <end position="289"/>
    </location>
</feature>
<sequence length="367" mass="39922">MTLIEAIKSHLPRSHHFSPLRAPKPAATAHSPPADRQTPVPDTDSTALPASSPILPAPAFSPAHLLANHHSTSTVALNSTPVIGNSNLDDIPSPADSVVKQKLLSQPVDEIKLKEIAPELEMPIVTSDQELPAQERSMLPDLLDHQESEPTALSLESEQSPTKTLNETILTQPDDKSPALLEFHPALEITQIDPSLEIMQEDNHIEIPKSDPLLAQGQPSITEDSEIAIIKPVQEIELSPAQLDPINPVDAFKPTSFDDPERAAIIKAELLSPEPDKQNLPNPTPITEQQKLKPKKKKLLEFITNSPLKSKKKSPSDLDQSTHSRRKSQIAIGDKLKGVLEQVKGKVKKDDDAVNFGKALSKGELGV</sequence>
<protein>
    <submittedName>
        <fullName evidence="2">Uncharacterized protein</fullName>
    </submittedName>
</protein>
<proteinExistence type="predicted"/>
<name>A0A9Q3BDY2_9BASI</name>
<gene>
    <name evidence="2" type="ORF">O181_002915</name>
</gene>
<organism evidence="2 3">
    <name type="scientific">Austropuccinia psidii MF-1</name>
    <dbReference type="NCBI Taxonomy" id="1389203"/>
    <lineage>
        <taxon>Eukaryota</taxon>
        <taxon>Fungi</taxon>
        <taxon>Dikarya</taxon>
        <taxon>Basidiomycota</taxon>
        <taxon>Pucciniomycotina</taxon>
        <taxon>Pucciniomycetes</taxon>
        <taxon>Pucciniales</taxon>
        <taxon>Sphaerophragmiaceae</taxon>
        <taxon>Austropuccinia</taxon>
    </lineage>
</organism>
<feature type="compositionally biased region" description="Low complexity" evidence="1">
    <location>
        <begin position="45"/>
        <end position="54"/>
    </location>
</feature>
<evidence type="ECO:0000256" key="1">
    <source>
        <dbReference type="SAM" id="MobiDB-lite"/>
    </source>
</evidence>
<comment type="caution">
    <text evidence="2">The sequence shown here is derived from an EMBL/GenBank/DDBJ whole genome shotgun (WGS) entry which is preliminary data.</text>
</comment>
<evidence type="ECO:0000313" key="2">
    <source>
        <dbReference type="EMBL" id="MBW0463200.1"/>
    </source>
</evidence>
<dbReference type="EMBL" id="AVOT02000504">
    <property type="protein sequence ID" value="MBW0463200.1"/>
    <property type="molecule type" value="Genomic_DNA"/>
</dbReference>